<reference evidence="4 5" key="1">
    <citation type="submission" date="2019-12" db="EMBL/GenBank/DDBJ databases">
        <authorList>
            <person name="Kim Y.S."/>
        </authorList>
    </citation>
    <scope>NUCLEOTIDE SEQUENCE [LARGE SCALE GENOMIC DNA]</scope>
    <source>
        <strain evidence="4 5">MMS17-SY077</strain>
    </source>
</reference>
<evidence type="ECO:0000256" key="3">
    <source>
        <dbReference type="ARBA" id="ARBA00022842"/>
    </source>
</evidence>
<keyword evidence="2 4" id="KW-0378">Hydrolase</keyword>
<dbReference type="SUPFAM" id="SSF56784">
    <property type="entry name" value="HAD-like"/>
    <property type="match status" value="1"/>
</dbReference>
<evidence type="ECO:0000313" key="4">
    <source>
        <dbReference type="EMBL" id="MWB99270.1"/>
    </source>
</evidence>
<evidence type="ECO:0000256" key="2">
    <source>
        <dbReference type="ARBA" id="ARBA00022801"/>
    </source>
</evidence>
<dbReference type="PANTHER" id="PTHR46470:SF4">
    <property type="entry name" value="5-AMINO-6-(5-PHOSPHO-D-RIBITYLAMINO)URACIL PHOSPHATASE YIGB"/>
    <property type="match status" value="1"/>
</dbReference>
<dbReference type="Gene3D" id="1.20.120.1600">
    <property type="match status" value="1"/>
</dbReference>
<evidence type="ECO:0000256" key="1">
    <source>
        <dbReference type="ARBA" id="ARBA00001946"/>
    </source>
</evidence>
<dbReference type="Proteomes" id="UP000438182">
    <property type="component" value="Unassembled WGS sequence"/>
</dbReference>
<accession>A0A6I4NY28</accession>
<organism evidence="4 5">
    <name type="scientific">Agromyces seonyuensis</name>
    <dbReference type="NCBI Taxonomy" id="2662446"/>
    <lineage>
        <taxon>Bacteria</taxon>
        <taxon>Bacillati</taxon>
        <taxon>Actinomycetota</taxon>
        <taxon>Actinomycetes</taxon>
        <taxon>Micrococcales</taxon>
        <taxon>Microbacteriaceae</taxon>
        <taxon>Agromyces</taxon>
    </lineage>
</organism>
<dbReference type="GO" id="GO:0044281">
    <property type="term" value="P:small molecule metabolic process"/>
    <property type="evidence" value="ECO:0007669"/>
    <property type="project" value="UniProtKB-ARBA"/>
</dbReference>
<comment type="cofactor">
    <cofactor evidence="1">
        <name>Mg(2+)</name>
        <dbReference type="ChEBI" id="CHEBI:18420"/>
    </cofactor>
</comment>
<gene>
    <name evidence="4" type="ORF">GB864_12020</name>
</gene>
<dbReference type="InterPro" id="IPR006439">
    <property type="entry name" value="HAD-SF_hydro_IA"/>
</dbReference>
<dbReference type="InterPro" id="IPR023214">
    <property type="entry name" value="HAD_sf"/>
</dbReference>
<name>A0A6I4NY28_9MICO</name>
<dbReference type="Pfam" id="PF00702">
    <property type="entry name" value="Hydrolase"/>
    <property type="match status" value="1"/>
</dbReference>
<dbReference type="NCBIfam" id="TIGR01549">
    <property type="entry name" value="HAD-SF-IA-v1"/>
    <property type="match status" value="1"/>
</dbReference>
<protein>
    <submittedName>
        <fullName evidence="4">HAD-IA family hydrolase</fullName>
    </submittedName>
</protein>
<evidence type="ECO:0000313" key="5">
    <source>
        <dbReference type="Proteomes" id="UP000438182"/>
    </source>
</evidence>
<dbReference type="InterPro" id="IPR051400">
    <property type="entry name" value="HAD-like_hydrolase"/>
</dbReference>
<dbReference type="InterPro" id="IPR036412">
    <property type="entry name" value="HAD-like_sf"/>
</dbReference>
<dbReference type="EMBL" id="WSTA01000053">
    <property type="protein sequence ID" value="MWB99270.1"/>
    <property type="molecule type" value="Genomic_DNA"/>
</dbReference>
<sequence length="243" mass="25936">MAHRDAVRAGIFAHVRALAYDGEPAAADALWHELEERHYHAYLGGTLTFEGQRRARARDFAAAHGHVIGDEESGRWFADYFEHYREAWALHADALPALDALEAVLPGVRFGIITNGEAGFQQRKLEQLGIAGRFEHVVASGAIGVTKPDRRIFDAAVAAFVGEDTGPSDPDGSPPAAVYVGDRLATDALGAARAGLLGIWLDRGIANAEAADPALRDEALEAGVIRIQGLDELAPLLVGRFGG</sequence>
<proteinExistence type="predicted"/>
<keyword evidence="3" id="KW-0460">Magnesium</keyword>
<dbReference type="GO" id="GO:0016787">
    <property type="term" value="F:hydrolase activity"/>
    <property type="evidence" value="ECO:0007669"/>
    <property type="project" value="UniProtKB-KW"/>
</dbReference>
<dbReference type="PANTHER" id="PTHR46470">
    <property type="entry name" value="N-ACYLNEURAMINATE-9-PHOSPHATASE"/>
    <property type="match status" value="1"/>
</dbReference>
<dbReference type="AlphaFoldDB" id="A0A6I4NY28"/>
<keyword evidence="5" id="KW-1185">Reference proteome</keyword>
<dbReference type="Gene3D" id="3.40.50.1000">
    <property type="entry name" value="HAD superfamily/HAD-like"/>
    <property type="match status" value="1"/>
</dbReference>
<comment type="caution">
    <text evidence="4">The sequence shown here is derived from an EMBL/GenBank/DDBJ whole genome shotgun (WGS) entry which is preliminary data.</text>
</comment>